<dbReference type="EMBL" id="LAZR01004600">
    <property type="protein sequence ID" value="KKN07175.1"/>
    <property type="molecule type" value="Genomic_DNA"/>
</dbReference>
<protein>
    <submittedName>
        <fullName evidence="1">Uncharacterized protein</fullName>
    </submittedName>
</protein>
<organism evidence="1">
    <name type="scientific">marine sediment metagenome</name>
    <dbReference type="NCBI Taxonomy" id="412755"/>
    <lineage>
        <taxon>unclassified sequences</taxon>
        <taxon>metagenomes</taxon>
        <taxon>ecological metagenomes</taxon>
    </lineage>
</organism>
<gene>
    <name evidence="1" type="ORF">LCGC14_1069940</name>
</gene>
<reference evidence="1" key="1">
    <citation type="journal article" date="2015" name="Nature">
        <title>Complex archaea that bridge the gap between prokaryotes and eukaryotes.</title>
        <authorList>
            <person name="Spang A."/>
            <person name="Saw J.H."/>
            <person name="Jorgensen S.L."/>
            <person name="Zaremba-Niedzwiedzka K."/>
            <person name="Martijn J."/>
            <person name="Lind A.E."/>
            <person name="van Eijk R."/>
            <person name="Schleper C."/>
            <person name="Guy L."/>
            <person name="Ettema T.J."/>
        </authorList>
    </citation>
    <scope>NUCLEOTIDE SEQUENCE</scope>
</reference>
<proteinExistence type="predicted"/>
<accession>A0A0F9MIM9</accession>
<sequence length="37" mass="4338">MKTWKCVCNQRHSGLPLKLYAPKHRPVSVWEARMAQS</sequence>
<comment type="caution">
    <text evidence="1">The sequence shown here is derived from an EMBL/GenBank/DDBJ whole genome shotgun (WGS) entry which is preliminary data.</text>
</comment>
<name>A0A0F9MIM9_9ZZZZ</name>
<evidence type="ECO:0000313" key="1">
    <source>
        <dbReference type="EMBL" id="KKN07175.1"/>
    </source>
</evidence>
<dbReference type="AlphaFoldDB" id="A0A0F9MIM9"/>